<dbReference type="AlphaFoldDB" id="A0A8J3ALI1"/>
<dbReference type="RefSeq" id="WP_088000651.1">
    <property type="nucleotide sequence ID" value="NZ_BMHB01000002.1"/>
</dbReference>
<dbReference type="Pfam" id="PF22725">
    <property type="entry name" value="GFO_IDH_MocA_C3"/>
    <property type="match status" value="1"/>
</dbReference>
<sequence length="328" mass="36912">MKLGTIGTSWITESFIEASKDSKLLTLAAVYSRNEDSAQAFAKKHEASTYFTNIEEMAKSTKIEVVYIASPNSLHYEQTIMFLKNKKHVICEKPIFSTTKELDHAYQVAEENGVYLFEAIRNYHSPNFTVLKDNLDKIGQIRSANLHYLQYSSRYDSFLRGENPNVFSPEFSGGALVDLGVYPLYVAIGLFGQPTSVDYTPVKLRNGIDGSGTLVLNYKDFICSIQCSKISQSYIQSEITGEVGTFVLDKPSPISKITLINNKTQETTSLEVSQVKNDMLYEIQNITKIIQNHLVEDYKRLKEMSSIVLTITETARKQSGIVFGVEKN</sequence>
<dbReference type="Proteomes" id="UP000626244">
    <property type="component" value="Unassembled WGS sequence"/>
</dbReference>
<proteinExistence type="predicted"/>
<evidence type="ECO:0000259" key="1">
    <source>
        <dbReference type="Pfam" id="PF01408"/>
    </source>
</evidence>
<gene>
    <name evidence="3" type="ORF">GCM10007380_31000</name>
</gene>
<dbReference type="PANTHER" id="PTHR43054">
    <property type="match status" value="1"/>
</dbReference>
<keyword evidence="4" id="KW-1185">Reference proteome</keyword>
<dbReference type="EMBL" id="BMHB01000002">
    <property type="protein sequence ID" value="GGI16045.1"/>
    <property type="molecule type" value="Genomic_DNA"/>
</dbReference>
<dbReference type="SUPFAM" id="SSF55347">
    <property type="entry name" value="Glyceraldehyde-3-phosphate dehydrogenase-like, C-terminal domain"/>
    <property type="match status" value="1"/>
</dbReference>
<dbReference type="SUPFAM" id="SSF51735">
    <property type="entry name" value="NAD(P)-binding Rossmann-fold domains"/>
    <property type="match status" value="1"/>
</dbReference>
<dbReference type="InterPro" id="IPR055170">
    <property type="entry name" value="GFO_IDH_MocA-like_dom"/>
</dbReference>
<feature type="domain" description="GFO/IDH/MocA-like oxidoreductase" evidence="2">
    <location>
        <begin position="137"/>
        <end position="246"/>
    </location>
</feature>
<accession>A0A8J3ALI1</accession>
<protein>
    <submittedName>
        <fullName evidence="3">Oxidoreductase</fullName>
    </submittedName>
</protein>
<organism evidence="3 4">
    <name type="scientific">Gottfriedia solisilvae</name>
    <dbReference type="NCBI Taxonomy" id="1516104"/>
    <lineage>
        <taxon>Bacteria</taxon>
        <taxon>Bacillati</taxon>
        <taxon>Bacillota</taxon>
        <taxon>Bacilli</taxon>
        <taxon>Bacillales</taxon>
        <taxon>Bacillaceae</taxon>
        <taxon>Gottfriedia</taxon>
    </lineage>
</organism>
<reference evidence="4" key="1">
    <citation type="journal article" date="2019" name="Int. J. Syst. Evol. Microbiol.">
        <title>The Global Catalogue of Microorganisms (GCM) 10K type strain sequencing project: providing services to taxonomists for standard genome sequencing and annotation.</title>
        <authorList>
            <consortium name="The Broad Institute Genomics Platform"/>
            <consortium name="The Broad Institute Genome Sequencing Center for Infectious Disease"/>
            <person name="Wu L."/>
            <person name="Ma J."/>
        </authorList>
    </citation>
    <scope>NUCLEOTIDE SEQUENCE [LARGE SCALE GENOMIC DNA]</scope>
    <source>
        <strain evidence="4">CGMCC 1.14993</strain>
    </source>
</reference>
<comment type="caution">
    <text evidence="3">The sequence shown here is derived from an EMBL/GenBank/DDBJ whole genome shotgun (WGS) entry which is preliminary data.</text>
</comment>
<dbReference type="OrthoDB" id="9815825at2"/>
<dbReference type="PANTHER" id="PTHR43054:SF1">
    <property type="entry name" value="SCYLLO-INOSITOL 2-DEHYDROGENASE (NADP(+)) IOLU"/>
    <property type="match status" value="1"/>
</dbReference>
<dbReference type="Gene3D" id="3.30.360.10">
    <property type="entry name" value="Dihydrodipicolinate Reductase, domain 2"/>
    <property type="match status" value="1"/>
</dbReference>
<evidence type="ECO:0000259" key="2">
    <source>
        <dbReference type="Pfam" id="PF22725"/>
    </source>
</evidence>
<dbReference type="InterPro" id="IPR000683">
    <property type="entry name" value="Gfo/Idh/MocA-like_OxRdtase_N"/>
</dbReference>
<dbReference type="Gene3D" id="3.40.50.720">
    <property type="entry name" value="NAD(P)-binding Rossmann-like Domain"/>
    <property type="match status" value="1"/>
</dbReference>
<evidence type="ECO:0000313" key="3">
    <source>
        <dbReference type="EMBL" id="GGI16045.1"/>
    </source>
</evidence>
<dbReference type="InterPro" id="IPR036291">
    <property type="entry name" value="NAD(P)-bd_dom_sf"/>
</dbReference>
<name>A0A8J3ALI1_9BACI</name>
<evidence type="ECO:0000313" key="4">
    <source>
        <dbReference type="Proteomes" id="UP000626244"/>
    </source>
</evidence>
<dbReference type="Pfam" id="PF01408">
    <property type="entry name" value="GFO_IDH_MocA"/>
    <property type="match status" value="1"/>
</dbReference>
<feature type="domain" description="Gfo/Idh/MocA-like oxidoreductase N-terminal" evidence="1">
    <location>
        <begin position="2"/>
        <end position="117"/>
    </location>
</feature>
<dbReference type="GO" id="GO:0000166">
    <property type="term" value="F:nucleotide binding"/>
    <property type="evidence" value="ECO:0007669"/>
    <property type="project" value="InterPro"/>
</dbReference>